<accession>A0A495RK87</accession>
<dbReference type="PRINTS" id="PR00633">
    <property type="entry name" value="RCCNDNSATION"/>
</dbReference>
<protein>
    <submittedName>
        <fullName evidence="4">Alpha-tubulin suppressor-like RCC1 family protein</fullName>
    </submittedName>
</protein>
<dbReference type="PANTHER" id="PTHR45982:SF1">
    <property type="entry name" value="REGULATOR OF CHROMOSOME CONDENSATION"/>
    <property type="match status" value="1"/>
</dbReference>
<sequence>MRWKIYITLSVYIILLPSLAMSRTTDAMILSTKIASGGMGQTNSVDTGITIENGDLWIWGFRGSGQQGNGSNEPSSSAPARVDYFVRNNINIVQATAGIYHIIALDEQGNVWGWGQNGYYHAGGGVCTEGHVKSPCLVLKDKNIVRVDAGEYVSYALSADGDVYTWGHGPYGQLGNGLKVSKSAVYKIPRSDFNGEAVVLLGAAYEGGYAITQSGGVYAWGDDEDNAFGYERSSAHEYVLKPLLLTNLAVDGSEITYMCGGQPFTNYLSSSGDVYGMGGNFSLGIGQKTGKTAGPALITTDIASMYCRYSGSIALTNDGTLLTWGFASSAFNIYGIIPTQREYYDVITKIDGGKEHFIYWTENGKAYGVGYGAGHKFSQSSNNNVEFPGKELTFLLDEMKKTYGNNYIPGQGL</sequence>
<dbReference type="InterPro" id="IPR058923">
    <property type="entry name" value="RCC1-like_dom"/>
</dbReference>
<reference evidence="4 5" key="1">
    <citation type="submission" date="2018-10" db="EMBL/GenBank/DDBJ databases">
        <title>Genomic Encyclopedia of Type Strains, Phase IV (KMG-IV): sequencing the most valuable type-strain genomes for metagenomic binning, comparative biology and taxonomic classification.</title>
        <authorList>
            <person name="Goeker M."/>
        </authorList>
    </citation>
    <scope>NUCLEOTIDE SEQUENCE [LARGE SCALE GENOMIC DNA]</scope>
    <source>
        <strain evidence="4 5">DSM 22228</strain>
    </source>
</reference>
<dbReference type="InterPro" id="IPR009091">
    <property type="entry name" value="RCC1/BLIP-II"/>
</dbReference>
<evidence type="ECO:0000256" key="1">
    <source>
        <dbReference type="ARBA" id="ARBA00022658"/>
    </source>
</evidence>
<dbReference type="SUPFAM" id="SSF50985">
    <property type="entry name" value="RCC1/BLIP-II"/>
    <property type="match status" value="1"/>
</dbReference>
<dbReference type="PROSITE" id="PS50012">
    <property type="entry name" value="RCC1_3"/>
    <property type="match status" value="4"/>
</dbReference>
<organism evidence="4 5">
    <name type="scientific">Orbus hercynius</name>
    <dbReference type="NCBI Taxonomy" id="593135"/>
    <lineage>
        <taxon>Bacteria</taxon>
        <taxon>Pseudomonadati</taxon>
        <taxon>Pseudomonadota</taxon>
        <taxon>Gammaproteobacteria</taxon>
        <taxon>Orbales</taxon>
        <taxon>Orbaceae</taxon>
        <taxon>Orbus</taxon>
    </lineage>
</organism>
<dbReference type="PANTHER" id="PTHR45982">
    <property type="entry name" value="REGULATOR OF CHROMOSOME CONDENSATION"/>
    <property type="match status" value="1"/>
</dbReference>
<evidence type="ECO:0000256" key="2">
    <source>
        <dbReference type="ARBA" id="ARBA00022737"/>
    </source>
</evidence>
<dbReference type="EMBL" id="RBWY01000001">
    <property type="protein sequence ID" value="RKS87855.1"/>
    <property type="molecule type" value="Genomic_DNA"/>
</dbReference>
<dbReference type="InterPro" id="IPR000408">
    <property type="entry name" value="Reg_chr_condens"/>
</dbReference>
<keyword evidence="1" id="KW-0344">Guanine-nucleotide releasing factor</keyword>
<keyword evidence="5" id="KW-1185">Reference proteome</keyword>
<dbReference type="Pfam" id="PF25390">
    <property type="entry name" value="WD40_RLD"/>
    <property type="match status" value="1"/>
</dbReference>
<dbReference type="AlphaFoldDB" id="A0A495RK87"/>
<dbReference type="Proteomes" id="UP000278542">
    <property type="component" value="Unassembled WGS sequence"/>
</dbReference>
<evidence type="ECO:0000313" key="5">
    <source>
        <dbReference type="Proteomes" id="UP000278542"/>
    </source>
</evidence>
<gene>
    <name evidence="4" type="ORF">DES39_1103</name>
</gene>
<evidence type="ECO:0000259" key="3">
    <source>
        <dbReference type="Pfam" id="PF25390"/>
    </source>
</evidence>
<dbReference type="Gene3D" id="2.130.10.30">
    <property type="entry name" value="Regulator of chromosome condensation 1/beta-lactamase-inhibitor protein II"/>
    <property type="match status" value="2"/>
</dbReference>
<proteinExistence type="predicted"/>
<keyword evidence="2" id="KW-0677">Repeat</keyword>
<dbReference type="InterPro" id="IPR051553">
    <property type="entry name" value="Ran_GTPase-activating"/>
</dbReference>
<comment type="caution">
    <text evidence="4">The sequence shown here is derived from an EMBL/GenBank/DDBJ whole genome shotgun (WGS) entry which is preliminary data.</text>
</comment>
<evidence type="ECO:0000313" key="4">
    <source>
        <dbReference type="EMBL" id="RKS87855.1"/>
    </source>
</evidence>
<name>A0A495RK87_9GAMM</name>
<feature type="domain" description="RCC1-like" evidence="3">
    <location>
        <begin position="34"/>
        <end position="329"/>
    </location>
</feature>
<dbReference type="PROSITE" id="PS00626">
    <property type="entry name" value="RCC1_2"/>
    <property type="match status" value="1"/>
</dbReference>